<reference evidence="1" key="1">
    <citation type="submission" date="2019-05" db="EMBL/GenBank/DDBJ databases">
        <title>Metatranscriptomic reconstruction reveals RNA viruses with the potential to shape carbon cycling in soil.</title>
        <authorList>
            <person name="Starr E.P."/>
            <person name="Nuccio E."/>
            <person name="Pett-Ridge J."/>
            <person name="Banfield J.F."/>
            <person name="Firestone M.K."/>
        </authorList>
    </citation>
    <scope>NUCLEOTIDE SEQUENCE</scope>
    <source>
        <strain evidence="1">H1_Bulk_29_scaffold_587</strain>
    </source>
</reference>
<accession>A0A514D891</accession>
<protein>
    <submittedName>
        <fullName evidence="1">Uncharacterized protein</fullName>
    </submittedName>
</protein>
<evidence type="ECO:0000313" key="1">
    <source>
        <dbReference type="EMBL" id="QDH89839.1"/>
    </source>
</evidence>
<sequence>MKITYPVVIFCIIIKGDATKKGASLLSHDAETYVGSYAIDDDRSGSIRQFLLERRLVDSAFADLERNPDHEELQAELSRFEWILHGYTRGLQRVADELLISVSRRSVDFTSRYFVGRMSFVHDDFQYLEVLHSWGIEPKSGR</sequence>
<gene>
    <name evidence="1" type="ORF">H1Bulk29587_000002</name>
</gene>
<proteinExistence type="predicted"/>
<organism evidence="1">
    <name type="scientific">Leviviridae sp</name>
    <dbReference type="NCBI Taxonomy" id="2027243"/>
    <lineage>
        <taxon>Viruses</taxon>
        <taxon>Riboviria</taxon>
        <taxon>Orthornavirae</taxon>
        <taxon>Lenarviricota</taxon>
        <taxon>Leviviricetes</taxon>
        <taxon>Norzivirales</taxon>
        <taxon>Fiersviridae</taxon>
    </lineage>
</organism>
<name>A0A514D891_9VIRU</name>
<dbReference type="EMBL" id="MN035076">
    <property type="protein sequence ID" value="QDH89839.1"/>
    <property type="molecule type" value="Genomic_RNA"/>
</dbReference>